<reference evidence="3" key="1">
    <citation type="submission" date="2020-08" db="EMBL/GenBank/DDBJ databases">
        <title>Ramlibacter sp. GTP1 16S ribosomal RNA gene genome sequencing and assembly.</title>
        <authorList>
            <person name="Kang M."/>
        </authorList>
    </citation>
    <scope>NUCLEOTIDE SEQUENCE</scope>
    <source>
        <strain evidence="3">GTP1</strain>
    </source>
</reference>
<name>A0A923M895_9BURK</name>
<dbReference type="Proteomes" id="UP000596827">
    <property type="component" value="Unassembled WGS sequence"/>
</dbReference>
<dbReference type="InterPro" id="IPR005064">
    <property type="entry name" value="BUG"/>
</dbReference>
<dbReference type="PROSITE" id="PS51318">
    <property type="entry name" value="TAT"/>
    <property type="match status" value="1"/>
</dbReference>
<organism evidence="3 4">
    <name type="scientific">Ramlibacter albus</name>
    <dbReference type="NCBI Taxonomy" id="2079448"/>
    <lineage>
        <taxon>Bacteria</taxon>
        <taxon>Pseudomonadati</taxon>
        <taxon>Pseudomonadota</taxon>
        <taxon>Betaproteobacteria</taxon>
        <taxon>Burkholderiales</taxon>
        <taxon>Comamonadaceae</taxon>
        <taxon>Ramlibacter</taxon>
    </lineage>
</organism>
<dbReference type="Gene3D" id="3.40.190.10">
    <property type="entry name" value="Periplasmic binding protein-like II"/>
    <property type="match status" value="1"/>
</dbReference>
<dbReference type="Gene3D" id="3.40.190.150">
    <property type="entry name" value="Bordetella uptake gene, domain 1"/>
    <property type="match status" value="1"/>
</dbReference>
<dbReference type="EMBL" id="JACORU010000002">
    <property type="protein sequence ID" value="MBC5764549.1"/>
    <property type="molecule type" value="Genomic_DNA"/>
</dbReference>
<keyword evidence="4" id="KW-1185">Reference proteome</keyword>
<dbReference type="InterPro" id="IPR042100">
    <property type="entry name" value="Bug_dom1"/>
</dbReference>
<sequence>MQFTRRTLTLALSLATCAAALGIAAPAFAQSKYPAKPVKFVVPFAPGGGSDTFSRLVAQKLTEQHGYTVVIDNKPGAGGNLGAEAALREPADGYTFLVISGSYAGNAIVNKPSFDPIGAIVPVVQFTREAMVLAVGPNTPYKTLQEFIADAKKDPSKISYGSSGTAGLAHLATEYFNYQAGIQITHVPYKGTGAALVDLAGGQIQMMLGGTSSFASLAKSGKVRMLAVGAPQRLASFPNLPTFAEQGLPNYRADLWHGLVAAKGTPPEIIAKVNADINAVLKSPEMQARFAQDDVGVAGGTPQQFAETIKEDMERWRNVIKQANIKIN</sequence>
<evidence type="ECO:0000313" key="3">
    <source>
        <dbReference type="EMBL" id="MBC5764549.1"/>
    </source>
</evidence>
<protein>
    <submittedName>
        <fullName evidence="3">Tripartite tricarboxylate transporter substrate binding protein</fullName>
    </submittedName>
</protein>
<comment type="similarity">
    <text evidence="1">Belongs to the UPF0065 (bug) family.</text>
</comment>
<dbReference type="CDD" id="cd07012">
    <property type="entry name" value="PBP2_Bug_TTT"/>
    <property type="match status" value="1"/>
</dbReference>
<dbReference type="AlphaFoldDB" id="A0A923M895"/>
<dbReference type="PANTHER" id="PTHR42928:SF5">
    <property type="entry name" value="BLR1237 PROTEIN"/>
    <property type="match status" value="1"/>
</dbReference>
<dbReference type="PIRSF" id="PIRSF017082">
    <property type="entry name" value="YflP"/>
    <property type="match status" value="1"/>
</dbReference>
<comment type="caution">
    <text evidence="3">The sequence shown here is derived from an EMBL/GenBank/DDBJ whole genome shotgun (WGS) entry which is preliminary data.</text>
</comment>
<keyword evidence="2" id="KW-0732">Signal</keyword>
<accession>A0A923M895</accession>
<evidence type="ECO:0000256" key="1">
    <source>
        <dbReference type="ARBA" id="ARBA00006987"/>
    </source>
</evidence>
<feature type="chain" id="PRO_5037334923" evidence="2">
    <location>
        <begin position="30"/>
        <end position="328"/>
    </location>
</feature>
<dbReference type="RefSeq" id="WP_187081013.1">
    <property type="nucleotide sequence ID" value="NZ_JACORU010000002.1"/>
</dbReference>
<feature type="signal peptide" evidence="2">
    <location>
        <begin position="1"/>
        <end position="29"/>
    </location>
</feature>
<gene>
    <name evidence="3" type="ORF">H8R02_08820</name>
</gene>
<evidence type="ECO:0000256" key="2">
    <source>
        <dbReference type="SAM" id="SignalP"/>
    </source>
</evidence>
<dbReference type="InterPro" id="IPR006311">
    <property type="entry name" value="TAT_signal"/>
</dbReference>
<dbReference type="Pfam" id="PF03401">
    <property type="entry name" value="TctC"/>
    <property type="match status" value="1"/>
</dbReference>
<evidence type="ECO:0000313" key="4">
    <source>
        <dbReference type="Proteomes" id="UP000596827"/>
    </source>
</evidence>
<dbReference type="PANTHER" id="PTHR42928">
    <property type="entry name" value="TRICARBOXYLATE-BINDING PROTEIN"/>
    <property type="match status" value="1"/>
</dbReference>
<proteinExistence type="inferred from homology"/>
<dbReference type="SUPFAM" id="SSF53850">
    <property type="entry name" value="Periplasmic binding protein-like II"/>
    <property type="match status" value="1"/>
</dbReference>